<dbReference type="OrthoDB" id="40856at2759"/>
<feature type="non-terminal residue" evidence="3">
    <location>
        <position position="1"/>
    </location>
</feature>
<dbReference type="InterPro" id="IPR023210">
    <property type="entry name" value="NADP_OxRdtase_dom"/>
</dbReference>
<dbReference type="Pfam" id="PF00248">
    <property type="entry name" value="Aldo_ket_red"/>
    <property type="match status" value="1"/>
</dbReference>
<dbReference type="Gene3D" id="3.20.20.100">
    <property type="entry name" value="NADP-dependent oxidoreductase domain"/>
    <property type="match status" value="1"/>
</dbReference>
<dbReference type="SUPFAM" id="SSF51430">
    <property type="entry name" value="NAD(P)-linked oxidoreductase"/>
    <property type="match status" value="1"/>
</dbReference>
<feature type="non-terminal residue" evidence="3">
    <location>
        <position position="203"/>
    </location>
</feature>
<evidence type="ECO:0000256" key="1">
    <source>
        <dbReference type="ARBA" id="ARBA00023002"/>
    </source>
</evidence>
<evidence type="ECO:0000313" key="3">
    <source>
        <dbReference type="EMBL" id="KAF0706703.1"/>
    </source>
</evidence>
<gene>
    <name evidence="3" type="ORF">As57867_006691</name>
</gene>
<accession>A0A6A4Z8I0</accession>
<dbReference type="PANTHER" id="PTHR43625:SF40">
    <property type="entry name" value="ALDO-KETO REDUCTASE YAKC [NADP(+)]"/>
    <property type="match status" value="1"/>
</dbReference>
<feature type="domain" description="NADP-dependent oxidoreductase" evidence="2">
    <location>
        <begin position="4"/>
        <end position="202"/>
    </location>
</feature>
<dbReference type="EMBL" id="VJMH01003169">
    <property type="protein sequence ID" value="KAF0706703.1"/>
    <property type="molecule type" value="Genomic_DNA"/>
</dbReference>
<dbReference type="InterPro" id="IPR036812">
    <property type="entry name" value="NAD(P)_OxRdtase_dom_sf"/>
</dbReference>
<dbReference type="PANTHER" id="PTHR43625">
    <property type="entry name" value="AFLATOXIN B1 ALDEHYDE REDUCTASE"/>
    <property type="match status" value="1"/>
</dbReference>
<dbReference type="AlphaFoldDB" id="A0A6A4Z8I0"/>
<evidence type="ECO:0000259" key="2">
    <source>
        <dbReference type="Pfam" id="PF00248"/>
    </source>
</evidence>
<name>A0A6A4Z8I0_9STRA</name>
<reference evidence="3" key="1">
    <citation type="submission" date="2019-06" db="EMBL/GenBank/DDBJ databases">
        <title>Genomics analysis of Aphanomyces spp. identifies a new class of oomycete effector associated with host adaptation.</title>
        <authorList>
            <person name="Gaulin E."/>
        </authorList>
    </citation>
    <scope>NUCLEOTIDE SEQUENCE</scope>
    <source>
        <strain evidence="3">CBS 578.67</strain>
    </source>
</reference>
<organism evidence="3">
    <name type="scientific">Aphanomyces stellatus</name>
    <dbReference type="NCBI Taxonomy" id="120398"/>
    <lineage>
        <taxon>Eukaryota</taxon>
        <taxon>Sar</taxon>
        <taxon>Stramenopiles</taxon>
        <taxon>Oomycota</taxon>
        <taxon>Saprolegniomycetes</taxon>
        <taxon>Saprolegniales</taxon>
        <taxon>Verrucalvaceae</taxon>
        <taxon>Aphanomyces</taxon>
    </lineage>
</organism>
<dbReference type="GO" id="GO:0016491">
    <property type="term" value="F:oxidoreductase activity"/>
    <property type="evidence" value="ECO:0007669"/>
    <property type="project" value="UniProtKB-KW"/>
</dbReference>
<comment type="caution">
    <text evidence="3">The sequence shown here is derived from an EMBL/GenBank/DDBJ whole genome shotgun (WGS) entry which is preliminary data.</text>
</comment>
<dbReference type="InterPro" id="IPR050791">
    <property type="entry name" value="Aldo-Keto_reductase"/>
</dbReference>
<keyword evidence="1" id="KW-0560">Oxidoreductase</keyword>
<dbReference type="GO" id="GO:0005737">
    <property type="term" value="C:cytoplasm"/>
    <property type="evidence" value="ECO:0007669"/>
    <property type="project" value="TreeGrafter"/>
</dbReference>
<protein>
    <recommendedName>
        <fullName evidence="2">NADP-dependent oxidoreductase domain-containing protein</fullName>
    </recommendedName>
</protein>
<proteinExistence type="predicted"/>
<sequence length="203" mass="22396">KAAVRPSGKEADLRAQLADSLRRLGTDYIDLYYMHRMDPLTPIEETMAVLKALIVEGKIKYVGLSECTPDELRRAHAVHPITAIEMEWSLQSRDLEAAVMPVARELGVGIVAYSPLCRGFLTSIDTFDKLAADDWRRTLPRFADGKLEESKTKVARFFDIAAAKGCTPAQLALAWVHSQGPDVFPIPGTKTSSRIAENAQAVE</sequence>